<keyword evidence="12" id="KW-1185">Reference proteome</keyword>
<comment type="similarity">
    <text evidence="1">Belongs to the peptidase S1 family.</text>
</comment>
<dbReference type="PROSITE" id="PS00135">
    <property type="entry name" value="TRYPSIN_SER"/>
    <property type="match status" value="1"/>
</dbReference>
<dbReference type="PRINTS" id="PR00722">
    <property type="entry name" value="CHYMOTRYPSIN"/>
</dbReference>
<dbReference type="AlphaFoldDB" id="A0A1B0AT61"/>
<evidence type="ECO:0000313" key="11">
    <source>
        <dbReference type="EnsemblMetazoa" id="GPPI007717-PA"/>
    </source>
</evidence>
<evidence type="ECO:0000256" key="1">
    <source>
        <dbReference type="ARBA" id="ARBA00007664"/>
    </source>
</evidence>
<evidence type="ECO:0000313" key="12">
    <source>
        <dbReference type="Proteomes" id="UP000092460"/>
    </source>
</evidence>
<evidence type="ECO:0000256" key="5">
    <source>
        <dbReference type="ARBA" id="ARBA00023157"/>
    </source>
</evidence>
<dbReference type="InterPro" id="IPR001314">
    <property type="entry name" value="Peptidase_S1A"/>
</dbReference>
<accession>A0A1B0AT61</accession>
<feature type="domain" description="Peptidase S1" evidence="10">
    <location>
        <begin position="555"/>
        <end position="791"/>
    </location>
</feature>
<dbReference type="GO" id="GO:0006508">
    <property type="term" value="P:proteolysis"/>
    <property type="evidence" value="ECO:0007669"/>
    <property type="project" value="UniProtKB-KW"/>
</dbReference>
<evidence type="ECO:0000256" key="4">
    <source>
        <dbReference type="ARBA" id="ARBA00022825"/>
    </source>
</evidence>
<keyword evidence="4 9" id="KW-0720">Serine protease</keyword>
<dbReference type="PANTHER" id="PTHR24276">
    <property type="entry name" value="POLYSERASE-RELATED"/>
    <property type="match status" value="1"/>
</dbReference>
<dbReference type="Gene3D" id="2.40.10.10">
    <property type="entry name" value="Trypsin-like serine proteases"/>
    <property type="match status" value="1"/>
</dbReference>
<dbReference type="PANTHER" id="PTHR24276:SF95">
    <property type="entry name" value="PEPTIDASE S1 DOMAIN-CONTAINING PROTEIN"/>
    <property type="match status" value="1"/>
</dbReference>
<dbReference type="CDD" id="cd00190">
    <property type="entry name" value="Tryp_SPc"/>
    <property type="match status" value="1"/>
</dbReference>
<dbReference type="PROSITE" id="PS00134">
    <property type="entry name" value="TRYPSIN_HIS"/>
    <property type="match status" value="1"/>
</dbReference>
<evidence type="ECO:0000256" key="7">
    <source>
        <dbReference type="ARBA" id="ARBA00067663"/>
    </source>
</evidence>
<name>A0A1B0AT61_9MUSC</name>
<reference evidence="11" key="2">
    <citation type="submission" date="2020-05" db="UniProtKB">
        <authorList>
            <consortium name="EnsemblMetazoa"/>
        </authorList>
    </citation>
    <scope>IDENTIFICATION</scope>
    <source>
        <strain evidence="11">IAEA</strain>
    </source>
</reference>
<dbReference type="SMART" id="SM00020">
    <property type="entry name" value="Tryp_SPc"/>
    <property type="match status" value="1"/>
</dbReference>
<dbReference type="EMBL" id="JXJN01003182">
    <property type="status" value="NOT_ANNOTATED_CDS"/>
    <property type="molecule type" value="Genomic_DNA"/>
</dbReference>
<evidence type="ECO:0000256" key="3">
    <source>
        <dbReference type="ARBA" id="ARBA00022801"/>
    </source>
</evidence>
<dbReference type="STRING" id="67801.A0A1B0AT61"/>
<dbReference type="EnsemblMetazoa" id="GPPI007717-RA">
    <property type="protein sequence ID" value="GPPI007717-PA"/>
    <property type="gene ID" value="GPPI007717"/>
</dbReference>
<dbReference type="InterPro" id="IPR033116">
    <property type="entry name" value="TRYPSIN_SER"/>
</dbReference>
<dbReference type="InterPro" id="IPR009003">
    <property type="entry name" value="Peptidase_S1_PA"/>
</dbReference>
<evidence type="ECO:0000256" key="9">
    <source>
        <dbReference type="RuleBase" id="RU363034"/>
    </source>
</evidence>
<keyword evidence="2 9" id="KW-0645">Protease</keyword>
<dbReference type="InterPro" id="IPR043504">
    <property type="entry name" value="Peptidase_S1_PA_chymotrypsin"/>
</dbReference>
<dbReference type="FunFam" id="2.40.10.10:FF:000068">
    <property type="entry name" value="transmembrane protease serine 2"/>
    <property type="match status" value="1"/>
</dbReference>
<reference evidence="12" key="1">
    <citation type="submission" date="2015-01" db="EMBL/GenBank/DDBJ databases">
        <authorList>
            <person name="Aksoy S."/>
            <person name="Warren W."/>
            <person name="Wilson R.K."/>
        </authorList>
    </citation>
    <scope>NUCLEOTIDE SEQUENCE [LARGE SCALE GENOMIC DNA]</scope>
    <source>
        <strain evidence="12">IAEA</strain>
    </source>
</reference>
<protein>
    <recommendedName>
        <fullName evidence="7">Lectizyme</fullName>
    </recommendedName>
    <alternativeName>
        <fullName evidence="8">Proteolytic lectin</fullName>
    </alternativeName>
</protein>
<keyword evidence="3 9" id="KW-0378">Hydrolase</keyword>
<organism evidence="11 12">
    <name type="scientific">Glossina palpalis gambiensis</name>
    <dbReference type="NCBI Taxonomy" id="67801"/>
    <lineage>
        <taxon>Eukaryota</taxon>
        <taxon>Metazoa</taxon>
        <taxon>Ecdysozoa</taxon>
        <taxon>Arthropoda</taxon>
        <taxon>Hexapoda</taxon>
        <taxon>Insecta</taxon>
        <taxon>Pterygota</taxon>
        <taxon>Neoptera</taxon>
        <taxon>Endopterygota</taxon>
        <taxon>Diptera</taxon>
        <taxon>Brachycera</taxon>
        <taxon>Muscomorpha</taxon>
        <taxon>Hippoboscoidea</taxon>
        <taxon>Glossinidae</taxon>
        <taxon>Glossina</taxon>
    </lineage>
</organism>
<dbReference type="VEuPathDB" id="VectorBase:GPPI007717"/>
<keyword evidence="5" id="KW-1015">Disulfide bond</keyword>
<comment type="function">
    <text evidence="6">Protein with lectin and protease activity involved in the establishment of trypanosome infections in tsetse flies. Binds D-glucosamine and agglutinates bloodstream-form trypanosomes and rabbit red blood cells. Capable of inducing transformation of bloodstream-form trypanosomes into procyclic (midgut) forms in vitro.</text>
</comment>
<dbReference type="InterPro" id="IPR050430">
    <property type="entry name" value="Peptidase_S1"/>
</dbReference>
<proteinExistence type="inferred from homology"/>
<dbReference type="SUPFAM" id="SSF50494">
    <property type="entry name" value="Trypsin-like serine proteases"/>
    <property type="match status" value="1"/>
</dbReference>
<dbReference type="Proteomes" id="UP000092460">
    <property type="component" value="Unassembled WGS sequence"/>
</dbReference>
<evidence type="ECO:0000256" key="2">
    <source>
        <dbReference type="ARBA" id="ARBA00022670"/>
    </source>
</evidence>
<sequence length="797" mass="87053">FYNAKYNLNCLSPKLTFWLYSDYSVQNASSRVSLITASASSKAGLAFSTLQERYQRLWSNESDFVVHIKIPISSLANKLAISPELNMLLINSKKASSLISLSVKMKLMKTMPTRETVAGEALSTLSGSNTNFELSAILIRSPLAKPQLANLTRMMIARSGTIIATVRNIILRFSENRLASNGNCLDISPPTNTASNSPRFLNIPSCILTTDQSVMTCLSLASISNSLLAPTQMSSTSSLCFNIGASKSFPKCHIRSTSVFKCLTSCNKVLVSPALASSFSINLVGASRLVSYKLVPGLLLPGGKVPESIRNYFTSEGDATLVSSLCTSSTNSQAREAAYRVFLYPSMKQEELLSDMIKCRHVLARTCGLKHMSVNLSKYEDVSIFPFYLHLWISLPMVTRRDFLANVFACLPHVVTKYERNLEIFSNIQPMKKSFSNCNMRINPYNRYSHLSIGILPSTRQLASLVRFSINVQTKPCPDDPGTSPNKLLITVINRIIEHERLDFFDVYKLIFVSKDISTISIIMKFFAVFALCVASVSAANLDAIAKPGFPAGRIINGHEAEKGEAPFIVSLKAGKGHFCGGSIIAENWVLTAGHCLIFDEFEIVAGLHSRNDESDVQIRKVTGKHQQIVHEKYGGGVGPNDIGLIYVDKPFNLNALTRDGTAAVAKVNLPTGKYESTGKGKLYGWGLDNSGFSPNILNTLDVDIIGYEECKNALNSDDPLDPVNICSYTAGATDGACNGDSGGPMVRITPDGTELVGIVSWGYVPCTASALPSVYTWTSAFDKWIEDSIKNYAQLL</sequence>
<evidence type="ECO:0000256" key="6">
    <source>
        <dbReference type="ARBA" id="ARBA00057221"/>
    </source>
</evidence>
<evidence type="ECO:0000256" key="8">
    <source>
        <dbReference type="ARBA" id="ARBA00077177"/>
    </source>
</evidence>
<dbReference type="PROSITE" id="PS50240">
    <property type="entry name" value="TRYPSIN_DOM"/>
    <property type="match status" value="1"/>
</dbReference>
<dbReference type="InterPro" id="IPR018114">
    <property type="entry name" value="TRYPSIN_HIS"/>
</dbReference>
<dbReference type="GO" id="GO:0004252">
    <property type="term" value="F:serine-type endopeptidase activity"/>
    <property type="evidence" value="ECO:0007669"/>
    <property type="project" value="InterPro"/>
</dbReference>
<dbReference type="InterPro" id="IPR001254">
    <property type="entry name" value="Trypsin_dom"/>
</dbReference>
<dbReference type="Pfam" id="PF00089">
    <property type="entry name" value="Trypsin"/>
    <property type="match status" value="1"/>
</dbReference>
<evidence type="ECO:0000259" key="10">
    <source>
        <dbReference type="PROSITE" id="PS50240"/>
    </source>
</evidence>